<organism evidence="1 2">
    <name type="scientific">Saltatorellus ferox</name>
    <dbReference type="NCBI Taxonomy" id="2528018"/>
    <lineage>
        <taxon>Bacteria</taxon>
        <taxon>Pseudomonadati</taxon>
        <taxon>Planctomycetota</taxon>
        <taxon>Planctomycetia</taxon>
        <taxon>Planctomycetia incertae sedis</taxon>
        <taxon>Saltatorellus</taxon>
    </lineage>
</organism>
<dbReference type="AlphaFoldDB" id="A0A518EYZ3"/>
<gene>
    <name evidence="1" type="ORF">Poly30_48520</name>
</gene>
<sequence>MVAVGSVLIGALLAEAAVRVYSAVAFPRMMLLDEELGWRHAVNREKSFTNEDGEVHLCVQDSRGHRSLPQALQSDSRTTHVLVLGDSFEV</sequence>
<proteinExistence type="predicted"/>
<dbReference type="EMBL" id="CP036434">
    <property type="protein sequence ID" value="QDV09294.1"/>
    <property type="molecule type" value="Genomic_DNA"/>
</dbReference>
<evidence type="ECO:0000313" key="2">
    <source>
        <dbReference type="Proteomes" id="UP000320390"/>
    </source>
</evidence>
<dbReference type="Proteomes" id="UP000320390">
    <property type="component" value="Chromosome"/>
</dbReference>
<keyword evidence="2" id="KW-1185">Reference proteome</keyword>
<evidence type="ECO:0000313" key="1">
    <source>
        <dbReference type="EMBL" id="QDV09294.1"/>
    </source>
</evidence>
<reference evidence="1 2" key="1">
    <citation type="submission" date="2019-02" db="EMBL/GenBank/DDBJ databases">
        <title>Deep-cultivation of Planctomycetes and their phenomic and genomic characterization uncovers novel biology.</title>
        <authorList>
            <person name="Wiegand S."/>
            <person name="Jogler M."/>
            <person name="Boedeker C."/>
            <person name="Pinto D."/>
            <person name="Vollmers J."/>
            <person name="Rivas-Marin E."/>
            <person name="Kohn T."/>
            <person name="Peeters S.H."/>
            <person name="Heuer A."/>
            <person name="Rast P."/>
            <person name="Oberbeckmann S."/>
            <person name="Bunk B."/>
            <person name="Jeske O."/>
            <person name="Meyerdierks A."/>
            <person name="Storesund J.E."/>
            <person name="Kallscheuer N."/>
            <person name="Luecker S."/>
            <person name="Lage O.M."/>
            <person name="Pohl T."/>
            <person name="Merkel B.J."/>
            <person name="Hornburger P."/>
            <person name="Mueller R.-W."/>
            <person name="Bruemmer F."/>
            <person name="Labrenz M."/>
            <person name="Spormann A.M."/>
            <person name="Op den Camp H."/>
            <person name="Overmann J."/>
            <person name="Amann R."/>
            <person name="Jetten M.S.M."/>
            <person name="Mascher T."/>
            <person name="Medema M.H."/>
            <person name="Devos D.P."/>
            <person name="Kaster A.-K."/>
            <person name="Ovreas L."/>
            <person name="Rohde M."/>
            <person name="Galperin M.Y."/>
            <person name="Jogler C."/>
        </authorList>
    </citation>
    <scope>NUCLEOTIDE SEQUENCE [LARGE SCALE GENOMIC DNA]</scope>
    <source>
        <strain evidence="1 2">Poly30</strain>
    </source>
</reference>
<name>A0A518EYZ3_9BACT</name>
<accession>A0A518EYZ3</accession>
<protein>
    <submittedName>
        <fullName evidence="1">Uncharacterized protein</fullName>
    </submittedName>
</protein>